<dbReference type="AlphaFoldDB" id="A0A2U1EVG7"/>
<proteinExistence type="predicted"/>
<reference evidence="3 4" key="1">
    <citation type="submission" date="2018-04" db="EMBL/GenBank/DDBJ databases">
        <title>Genomic Encyclopedia of Type Strains, Phase IV (KMG-IV): sequencing the most valuable type-strain genomes for metagenomic binning, comparative biology and taxonomic classification.</title>
        <authorList>
            <person name="Goeker M."/>
        </authorList>
    </citation>
    <scope>NUCLEOTIDE SEQUENCE [LARGE SCALE GENOMIC DNA]</scope>
    <source>
        <strain evidence="3 4">DSM 45771</strain>
    </source>
</reference>
<dbReference type="RefSeq" id="WP_116710716.1">
    <property type="nucleotide sequence ID" value="NZ_QEKW01000019.1"/>
</dbReference>
<feature type="region of interest" description="Disordered" evidence="1">
    <location>
        <begin position="240"/>
        <end position="266"/>
    </location>
</feature>
<organism evidence="3 4">
    <name type="scientific">Actinomycetospora cinnamomea</name>
    <dbReference type="NCBI Taxonomy" id="663609"/>
    <lineage>
        <taxon>Bacteria</taxon>
        <taxon>Bacillati</taxon>
        <taxon>Actinomycetota</taxon>
        <taxon>Actinomycetes</taxon>
        <taxon>Pseudonocardiales</taxon>
        <taxon>Pseudonocardiaceae</taxon>
        <taxon>Actinomycetospora</taxon>
    </lineage>
</organism>
<evidence type="ECO:0000313" key="3">
    <source>
        <dbReference type="EMBL" id="PVZ03901.1"/>
    </source>
</evidence>
<gene>
    <name evidence="3" type="ORF">C8D89_11910</name>
</gene>
<comment type="caution">
    <text evidence="3">The sequence shown here is derived from an EMBL/GenBank/DDBJ whole genome shotgun (WGS) entry which is preliminary data.</text>
</comment>
<protein>
    <submittedName>
        <fullName evidence="3">Uncharacterized protein DUF1990</fullName>
    </submittedName>
</protein>
<sequence>MAPDPSLYTSHWIPGPYQVLREALLLTRLPRGVAGLLWRCVRPDVPVHVREEIGDHRDMPPRLADATERDQPIEHGYGPALHREFRVRVLGARRRASELIDAIARDMNRAVVPGVARFDYVACSGEMTVGEELVVRMPGPWDGPVRVLRRDDTAFRLGTLVGHLEAGQIEFAARDLDTDELEFAITTWARAGDPVADVLYTRMGLAKQVQYLLWVEFCVRAAALAGGRVSGGVDVVTRTVHWPDGAGPDPAEEPPEKSPEKSSRAV</sequence>
<name>A0A2U1EVG7_9PSEU</name>
<feature type="compositionally biased region" description="Basic and acidic residues" evidence="1">
    <location>
        <begin position="254"/>
        <end position="266"/>
    </location>
</feature>
<dbReference type="Proteomes" id="UP000245639">
    <property type="component" value="Unassembled WGS sequence"/>
</dbReference>
<evidence type="ECO:0000313" key="4">
    <source>
        <dbReference type="Proteomes" id="UP000245639"/>
    </source>
</evidence>
<feature type="domain" description="DUF1990" evidence="2">
    <location>
        <begin position="125"/>
        <end position="201"/>
    </location>
</feature>
<evidence type="ECO:0000256" key="1">
    <source>
        <dbReference type="SAM" id="MobiDB-lite"/>
    </source>
</evidence>
<dbReference type="Pfam" id="PF09348">
    <property type="entry name" value="DUF1990"/>
    <property type="match status" value="1"/>
</dbReference>
<dbReference type="InterPro" id="IPR018960">
    <property type="entry name" value="DUF1990"/>
</dbReference>
<dbReference type="EMBL" id="QEKW01000019">
    <property type="protein sequence ID" value="PVZ03901.1"/>
    <property type="molecule type" value="Genomic_DNA"/>
</dbReference>
<evidence type="ECO:0000259" key="2">
    <source>
        <dbReference type="Pfam" id="PF09348"/>
    </source>
</evidence>
<dbReference type="OrthoDB" id="4193407at2"/>
<accession>A0A2U1EVG7</accession>
<keyword evidence="4" id="KW-1185">Reference proteome</keyword>